<sequence length="266" mass="30034">MSVCAYCRQDRPLTREHVIPAFMYNFQKQLEQSVIGWNEVAQRMVGGEGKVKDVCADCNNRVLGELDAYGKQMLINSGLLVQNYTKRELTLQYDYSLLLRWLLKVSFNSSRTDDAHSHLFERYVPFMRGLEPSPSRNQVAALLYLARPETLGASRIADEPFVRIANGSSLLNPFLVRICYGAIPGEHRYVLRINVFGPAVFFLMMFENTILPGHAASAIRRLTKLTPGSVELIPNRKVVEVRAGEKSWLDLYEDQVARVHALGVGG</sequence>
<organism evidence="1">
    <name type="scientific">mine drainage metagenome</name>
    <dbReference type="NCBI Taxonomy" id="410659"/>
    <lineage>
        <taxon>unclassified sequences</taxon>
        <taxon>metagenomes</taxon>
        <taxon>ecological metagenomes</taxon>
    </lineage>
</organism>
<reference evidence="1" key="1">
    <citation type="submission" date="2016-10" db="EMBL/GenBank/DDBJ databases">
        <title>Sequence of Gallionella enrichment culture.</title>
        <authorList>
            <person name="Poehlein A."/>
            <person name="Muehling M."/>
            <person name="Daniel R."/>
        </authorList>
    </citation>
    <scope>NUCLEOTIDE SEQUENCE</scope>
</reference>
<evidence type="ECO:0008006" key="2">
    <source>
        <dbReference type="Google" id="ProtNLM"/>
    </source>
</evidence>
<evidence type="ECO:0000313" key="1">
    <source>
        <dbReference type="EMBL" id="OIR07839.1"/>
    </source>
</evidence>
<proteinExistence type="predicted"/>
<name>A0A1J5SHD9_9ZZZZ</name>
<accession>A0A1J5SHD9</accession>
<comment type="caution">
    <text evidence="1">The sequence shown here is derived from an EMBL/GenBank/DDBJ whole genome shotgun (WGS) entry which is preliminary data.</text>
</comment>
<dbReference type="EMBL" id="MLJW01000035">
    <property type="protein sequence ID" value="OIR07839.1"/>
    <property type="molecule type" value="Genomic_DNA"/>
</dbReference>
<dbReference type="AlphaFoldDB" id="A0A1J5SHD9"/>
<gene>
    <name evidence="1" type="ORF">GALL_101210</name>
</gene>
<protein>
    <recommendedName>
        <fullName evidence="2">HNH endonuclease 5 domain-containing protein</fullName>
    </recommendedName>
</protein>